<dbReference type="RefSeq" id="WP_308862592.1">
    <property type="nucleotide sequence ID" value="NZ_JAVHUL010000001.1"/>
</dbReference>
<dbReference type="EMBL" id="JAVHUL010000001">
    <property type="protein sequence ID" value="MDQ7915983.1"/>
    <property type="molecule type" value="Genomic_DNA"/>
</dbReference>
<evidence type="ECO:0008006" key="3">
    <source>
        <dbReference type="Google" id="ProtNLM"/>
    </source>
</evidence>
<dbReference type="SUPFAM" id="SSF141072">
    <property type="entry name" value="CalX-like"/>
    <property type="match status" value="1"/>
</dbReference>
<proteinExistence type="predicted"/>
<evidence type="ECO:0000313" key="1">
    <source>
        <dbReference type="EMBL" id="MDQ7915983.1"/>
    </source>
</evidence>
<comment type="caution">
    <text evidence="1">The sequence shown here is derived from an EMBL/GenBank/DDBJ whole genome shotgun (WGS) entry which is preliminary data.</text>
</comment>
<gene>
    <name evidence="1" type="ORF">RBU60_00195</name>
</gene>
<keyword evidence="2" id="KW-1185">Reference proteome</keyword>
<reference evidence="1 2" key="1">
    <citation type="submission" date="2023-08" db="EMBL/GenBank/DDBJ databases">
        <title>Mesonia sp. MT50, isolated from deep-sea sediment of the Mariana Trench.</title>
        <authorList>
            <person name="Fu H."/>
        </authorList>
    </citation>
    <scope>NUCLEOTIDE SEQUENCE [LARGE SCALE GENOMIC DNA]</scope>
    <source>
        <strain evidence="1 2">MT50</strain>
    </source>
</reference>
<dbReference type="Gene3D" id="2.60.40.2030">
    <property type="match status" value="1"/>
</dbReference>
<protein>
    <recommendedName>
        <fullName evidence="3">Calx-beta domain-containing protein</fullName>
    </recommendedName>
</protein>
<organism evidence="1 2">
    <name type="scientific">Mesonia profundi</name>
    <dbReference type="NCBI Taxonomy" id="3070998"/>
    <lineage>
        <taxon>Bacteria</taxon>
        <taxon>Pseudomonadati</taxon>
        <taxon>Bacteroidota</taxon>
        <taxon>Flavobacteriia</taxon>
        <taxon>Flavobacteriales</taxon>
        <taxon>Flavobacteriaceae</taxon>
        <taxon>Mesonia</taxon>
    </lineage>
</organism>
<dbReference type="InterPro" id="IPR038081">
    <property type="entry name" value="CalX-like_sf"/>
</dbReference>
<evidence type="ECO:0000313" key="2">
    <source>
        <dbReference type="Proteomes" id="UP001230915"/>
    </source>
</evidence>
<name>A0ABU0ZWY7_9FLAO</name>
<dbReference type="Proteomes" id="UP001230915">
    <property type="component" value="Unassembled WGS sequence"/>
</dbReference>
<sequence>MIFASLAMTSCFVDDDTAIDDYDQGPNLVGFTDGKVNASVTADGEDKTYMVATEVVGPTKNEITENVTFDISVDAASTAEAGVNYELSTTSVTLEPGQNLIKSFPITILTAGFEPPLETDPVLILNVTNVTGGNGAIANGRTRQIEITIKYLCFSDLAGTYLVEYSSGPQPHVITQVESGVYEMSTLPGFPGSGYTTNFSDVCDELTITGWLFDDANPIHGVGFVAENGNIEWTSISVEGVAGYENLSFTMIKQ</sequence>
<accession>A0ABU0ZWY7</accession>